<dbReference type="Pfam" id="PF22763">
    <property type="entry name" value="NrS1-1_pol-like_HBD"/>
    <property type="match status" value="1"/>
</dbReference>
<feature type="compositionally biased region" description="Polar residues" evidence="1">
    <location>
        <begin position="186"/>
        <end position="212"/>
    </location>
</feature>
<accession>A0A9R1CVA3</accession>
<feature type="region of interest" description="Disordered" evidence="1">
    <location>
        <begin position="374"/>
        <end position="401"/>
    </location>
</feature>
<feature type="domain" description="NrS-1 polymerase-like HBD" evidence="2">
    <location>
        <begin position="242"/>
        <end position="307"/>
    </location>
</feature>
<gene>
    <name evidence="3" type="ORF">KM295_13270</name>
</gene>
<evidence type="ECO:0000259" key="2">
    <source>
        <dbReference type="Pfam" id="PF22763"/>
    </source>
</evidence>
<evidence type="ECO:0000313" key="4">
    <source>
        <dbReference type="Proteomes" id="UP001139494"/>
    </source>
</evidence>
<evidence type="ECO:0000256" key="1">
    <source>
        <dbReference type="SAM" id="MobiDB-lite"/>
    </source>
</evidence>
<dbReference type="Proteomes" id="UP001139494">
    <property type="component" value="Unassembled WGS sequence"/>
</dbReference>
<comment type="caution">
    <text evidence="3">The sequence shown here is derived from an EMBL/GenBank/DDBJ whole genome shotgun (WGS) entry which is preliminary data.</text>
</comment>
<sequence>MSESLPTESDLPAALTTRDQWLCWRAEERDGKITKVPVDPNSGSFASTTDSATWSDFETATDRARNRSADGIGFVFTDEDPIVGVNLDDCRIPETGKTREWATDIIDRLESFTEISPSGTGYHVLVDGSLPDDRNRKGDIECYETARFFTVTGDHVDGTPMTVESRTEALEAVHSEYLREDDSEASTEGSNGEKTTIGRTETDATPGSSLSDQDLIKRAKNAANGEKFARLWRGSTAGYESHSEADMALCALLAFWTGGDAAQMDRLFRDSGLCREKWDERHFADGSTYGEKTIERAIAGTDEFYEPTEASERDAPSNQTANTDVGTAPPTATSLRAAQRREADHLRRIEELESKLQNAIDEIDQLETELEAERERRRELKAEFDSKHNTDSSEERSWLPW</sequence>
<protein>
    <recommendedName>
        <fullName evidence="2">NrS-1 polymerase-like HBD domain-containing protein</fullName>
    </recommendedName>
</protein>
<evidence type="ECO:0000313" key="3">
    <source>
        <dbReference type="EMBL" id="MCQ4334428.1"/>
    </source>
</evidence>
<feature type="compositionally biased region" description="Polar residues" evidence="1">
    <location>
        <begin position="316"/>
        <end position="336"/>
    </location>
</feature>
<feature type="region of interest" description="Disordered" evidence="1">
    <location>
        <begin position="307"/>
        <end position="342"/>
    </location>
</feature>
<dbReference type="InterPro" id="IPR054468">
    <property type="entry name" value="NrSPol-like_HBD"/>
</dbReference>
<reference evidence="3" key="1">
    <citation type="journal article" date="2023" name="Front. Microbiol.">
        <title>Genomic-based phylogenetic and metabolic analyses of the genus Natronomonas, and description of Natronomonas aquatica sp. nov.</title>
        <authorList>
            <person name="Garcia-Roldan A."/>
            <person name="Duran-Viseras A."/>
            <person name="de la Haba R.R."/>
            <person name="Corral P."/>
            <person name="Sanchez-Porro C."/>
            <person name="Ventosa A."/>
        </authorList>
    </citation>
    <scope>NUCLEOTIDE SEQUENCE</scope>
    <source>
        <strain evidence="3">F2-12</strain>
    </source>
</reference>
<dbReference type="AlphaFoldDB" id="A0A9R1CVA3"/>
<dbReference type="RefSeq" id="WP_256030466.1">
    <property type="nucleotide sequence ID" value="NZ_JAHLKM010000025.1"/>
</dbReference>
<proteinExistence type="predicted"/>
<keyword evidence="4" id="KW-1185">Reference proteome</keyword>
<feature type="region of interest" description="Disordered" evidence="1">
    <location>
        <begin position="177"/>
        <end position="214"/>
    </location>
</feature>
<dbReference type="EMBL" id="JAHLKM010000025">
    <property type="protein sequence ID" value="MCQ4334428.1"/>
    <property type="molecule type" value="Genomic_DNA"/>
</dbReference>
<organism evidence="3 4">
    <name type="scientific">Natronomonas aquatica</name>
    <dbReference type="NCBI Taxonomy" id="2841590"/>
    <lineage>
        <taxon>Archaea</taxon>
        <taxon>Methanobacteriati</taxon>
        <taxon>Methanobacteriota</taxon>
        <taxon>Stenosarchaea group</taxon>
        <taxon>Halobacteria</taxon>
        <taxon>Halobacteriales</taxon>
        <taxon>Natronomonadaceae</taxon>
        <taxon>Natronomonas</taxon>
    </lineage>
</organism>
<name>A0A9R1CVA3_9EURY</name>